<evidence type="ECO:0000259" key="2">
    <source>
        <dbReference type="Pfam" id="PF23735"/>
    </source>
</evidence>
<dbReference type="AlphaFoldDB" id="A0A1D1VPY3"/>
<feature type="compositionally biased region" description="Basic and acidic residues" evidence="1">
    <location>
        <begin position="69"/>
        <end position="82"/>
    </location>
</feature>
<feature type="region of interest" description="Disordered" evidence="1">
    <location>
        <begin position="1"/>
        <end position="148"/>
    </location>
</feature>
<gene>
    <name evidence="3" type="primary">RvY_14021-1</name>
    <name evidence="3" type="synonym">RvY_14021.1</name>
    <name evidence="3" type="ORF">RvY_14021</name>
</gene>
<dbReference type="Pfam" id="PF23735">
    <property type="entry name" value="KIF9"/>
    <property type="match status" value="1"/>
</dbReference>
<keyword evidence="4" id="KW-1185">Reference proteome</keyword>
<dbReference type="EMBL" id="BDGG01000009">
    <property type="protein sequence ID" value="GAV03625.1"/>
    <property type="molecule type" value="Genomic_DNA"/>
</dbReference>
<reference evidence="3 4" key="1">
    <citation type="journal article" date="2016" name="Nat. Commun.">
        <title>Extremotolerant tardigrade genome and improved radiotolerance of human cultured cells by tardigrade-unique protein.</title>
        <authorList>
            <person name="Hashimoto T."/>
            <person name="Horikawa D.D."/>
            <person name="Saito Y."/>
            <person name="Kuwahara H."/>
            <person name="Kozuka-Hata H."/>
            <person name="Shin-I T."/>
            <person name="Minakuchi Y."/>
            <person name="Ohishi K."/>
            <person name="Motoyama A."/>
            <person name="Aizu T."/>
            <person name="Enomoto A."/>
            <person name="Kondo K."/>
            <person name="Tanaka S."/>
            <person name="Hara Y."/>
            <person name="Koshikawa S."/>
            <person name="Sagara H."/>
            <person name="Miura T."/>
            <person name="Yokobori S."/>
            <person name="Miyagawa K."/>
            <person name="Suzuki Y."/>
            <person name="Kubo T."/>
            <person name="Oyama M."/>
            <person name="Kohara Y."/>
            <person name="Fujiyama A."/>
            <person name="Arakawa K."/>
            <person name="Katayama T."/>
            <person name="Toyoda A."/>
            <person name="Kunieda T."/>
        </authorList>
    </citation>
    <scope>NUCLEOTIDE SEQUENCE [LARGE SCALE GENOMIC DNA]</scope>
    <source>
        <strain evidence="3 4">YOKOZUNA-1</strain>
    </source>
</reference>
<comment type="caution">
    <text evidence="3">The sequence shown here is derived from an EMBL/GenBank/DDBJ whole genome shotgun (WGS) entry which is preliminary data.</text>
</comment>
<feature type="domain" description="Kinesin-like protein KIF6/9 C-terminal" evidence="2">
    <location>
        <begin position="180"/>
        <end position="317"/>
    </location>
</feature>
<evidence type="ECO:0000313" key="3">
    <source>
        <dbReference type="EMBL" id="GAV03625.1"/>
    </source>
</evidence>
<dbReference type="InterPro" id="IPR056524">
    <property type="entry name" value="KIF6/9_C"/>
</dbReference>
<accession>A0A1D1VPY3</accession>
<organism evidence="3 4">
    <name type="scientific">Ramazzottius varieornatus</name>
    <name type="common">Water bear</name>
    <name type="synonym">Tardigrade</name>
    <dbReference type="NCBI Taxonomy" id="947166"/>
    <lineage>
        <taxon>Eukaryota</taxon>
        <taxon>Metazoa</taxon>
        <taxon>Ecdysozoa</taxon>
        <taxon>Tardigrada</taxon>
        <taxon>Eutardigrada</taxon>
        <taxon>Parachela</taxon>
        <taxon>Hypsibioidea</taxon>
        <taxon>Ramazzottiidae</taxon>
        <taxon>Ramazzottius</taxon>
    </lineage>
</organism>
<evidence type="ECO:0000313" key="4">
    <source>
        <dbReference type="Proteomes" id="UP000186922"/>
    </source>
</evidence>
<dbReference type="OrthoDB" id="10623768at2759"/>
<sequence>MEPVDIADSLPGGRDTSHTANEGDDGKASPQSNPFDVEGVGEVDEKEGLAIGSAPSATKWKGVKGLLRKKNEKDEKTVKSEKASVSNAKKAPSSRQSGKKRLAQSPLLAAASDSNLRLESALPPPATSKQEEALSANNGGKLAQQGASEAKLTVPAPSFFPAAAAKAAQAVNPLPQALTKAEAYAFFTTKYPNGTHMASNVQTQRQMVAVKEKTALSLAAAINLWMEEMEIESSKLASLVSTRCRTSTKSSAEIPIVTFDEYKLRCSLQHLQYLIETGKADLKLCRADLETLHHQLAESRKKLLAVFDEWFVRSCVEESKEVKKENLLVGPPLGTASATAPSTAITRPVTRPSLNAALAVSAKDEAPPPNGLLGSPRTDKATVPIAFKAALTPAKSKRKLDPPLTLRKMTTDLPTALRHPHL</sequence>
<feature type="region of interest" description="Disordered" evidence="1">
    <location>
        <begin position="398"/>
        <end position="422"/>
    </location>
</feature>
<name>A0A1D1VPY3_RAMVA</name>
<proteinExistence type="predicted"/>
<dbReference type="Proteomes" id="UP000186922">
    <property type="component" value="Unassembled WGS sequence"/>
</dbReference>
<protein>
    <recommendedName>
        <fullName evidence="2">Kinesin-like protein KIF6/9 C-terminal domain-containing protein</fullName>
    </recommendedName>
</protein>
<evidence type="ECO:0000256" key="1">
    <source>
        <dbReference type="SAM" id="MobiDB-lite"/>
    </source>
</evidence>